<dbReference type="EMBL" id="FQWV01000001">
    <property type="protein sequence ID" value="SHG56037.1"/>
    <property type="molecule type" value="Genomic_DNA"/>
</dbReference>
<evidence type="ECO:0000256" key="6">
    <source>
        <dbReference type="SAM" id="Phobius"/>
    </source>
</evidence>
<keyword evidence="5 6" id="KW-0472">Membrane</keyword>
<evidence type="ECO:0000313" key="7">
    <source>
        <dbReference type="EMBL" id="SHG56037.1"/>
    </source>
</evidence>
<feature type="transmembrane region" description="Helical" evidence="6">
    <location>
        <begin position="230"/>
        <end position="251"/>
    </location>
</feature>
<keyword evidence="4 6" id="KW-1133">Transmembrane helix</keyword>
<dbReference type="Proteomes" id="UP000184357">
    <property type="component" value="Unassembled WGS sequence"/>
</dbReference>
<feature type="transmembrane region" description="Helical" evidence="6">
    <location>
        <begin position="82"/>
        <end position="106"/>
    </location>
</feature>
<feature type="transmembrane region" description="Helical" evidence="6">
    <location>
        <begin position="334"/>
        <end position="353"/>
    </location>
</feature>
<feature type="transmembrane region" description="Helical" evidence="6">
    <location>
        <begin position="271"/>
        <end position="291"/>
    </location>
</feature>
<dbReference type="STRING" id="43928.SAMN05443636_0636"/>
<dbReference type="InterPro" id="IPR002293">
    <property type="entry name" value="AA/rel_permease1"/>
</dbReference>
<dbReference type="InterPro" id="IPR050367">
    <property type="entry name" value="APC_superfamily"/>
</dbReference>
<evidence type="ECO:0000256" key="5">
    <source>
        <dbReference type="ARBA" id="ARBA00023136"/>
    </source>
</evidence>
<dbReference type="AlphaFoldDB" id="A0A1M5KTF3"/>
<feature type="transmembrane region" description="Helical" evidence="6">
    <location>
        <begin position="387"/>
        <end position="405"/>
    </location>
</feature>
<organism evidence="7 8">
    <name type="scientific">Halobaculum gomorrense</name>
    <dbReference type="NCBI Taxonomy" id="43928"/>
    <lineage>
        <taxon>Archaea</taxon>
        <taxon>Methanobacteriati</taxon>
        <taxon>Methanobacteriota</taxon>
        <taxon>Stenosarchaea group</taxon>
        <taxon>Halobacteria</taxon>
        <taxon>Halobacteriales</taxon>
        <taxon>Haloferacaceae</taxon>
        <taxon>Halobaculum</taxon>
    </lineage>
</organism>
<feature type="transmembrane region" description="Helical" evidence="6">
    <location>
        <begin position="185"/>
        <end position="209"/>
    </location>
</feature>
<accession>A0A1M5KTF3</accession>
<feature type="transmembrane region" description="Helical" evidence="6">
    <location>
        <begin position="12"/>
        <end position="35"/>
    </location>
</feature>
<feature type="transmembrane region" description="Helical" evidence="6">
    <location>
        <begin position="126"/>
        <end position="145"/>
    </location>
</feature>
<evidence type="ECO:0000313" key="8">
    <source>
        <dbReference type="Proteomes" id="UP000184357"/>
    </source>
</evidence>
<dbReference type="RefSeq" id="WP_073306917.1">
    <property type="nucleotide sequence ID" value="NZ_FQWV01000001.1"/>
</dbReference>
<protein>
    <submittedName>
        <fullName evidence="7">Amino acid transporter</fullName>
    </submittedName>
</protein>
<comment type="subcellular location">
    <subcellularLocation>
        <location evidence="1">Cell membrane</location>
        <topology evidence="1">Multi-pass membrane protein</topology>
    </subcellularLocation>
</comment>
<dbReference type="OrthoDB" id="43026at2157"/>
<name>A0A1M5KTF3_9EURY</name>
<dbReference type="PIRSF" id="PIRSF006060">
    <property type="entry name" value="AA_transporter"/>
    <property type="match status" value="1"/>
</dbReference>
<feature type="transmembrane region" description="Helical" evidence="6">
    <location>
        <begin position="41"/>
        <end position="61"/>
    </location>
</feature>
<evidence type="ECO:0000256" key="4">
    <source>
        <dbReference type="ARBA" id="ARBA00022989"/>
    </source>
</evidence>
<evidence type="ECO:0000256" key="1">
    <source>
        <dbReference type="ARBA" id="ARBA00004651"/>
    </source>
</evidence>
<dbReference type="PANTHER" id="PTHR42770">
    <property type="entry name" value="AMINO ACID TRANSPORTER-RELATED"/>
    <property type="match status" value="1"/>
</dbReference>
<proteinExistence type="predicted"/>
<feature type="transmembrane region" description="Helical" evidence="6">
    <location>
        <begin position="157"/>
        <end position="179"/>
    </location>
</feature>
<keyword evidence="8" id="KW-1185">Reference proteome</keyword>
<dbReference type="Gene3D" id="1.20.1740.10">
    <property type="entry name" value="Amino acid/polyamine transporter I"/>
    <property type="match status" value="1"/>
</dbReference>
<feature type="transmembrane region" description="Helical" evidence="6">
    <location>
        <begin position="411"/>
        <end position="430"/>
    </location>
</feature>
<reference evidence="7 8" key="1">
    <citation type="submission" date="2016-11" db="EMBL/GenBank/DDBJ databases">
        <authorList>
            <person name="Jaros S."/>
            <person name="Januszkiewicz K."/>
            <person name="Wedrychowicz H."/>
        </authorList>
    </citation>
    <scope>NUCLEOTIDE SEQUENCE [LARGE SCALE GENOMIC DNA]</scope>
    <source>
        <strain evidence="7 8">DSM 9297</strain>
    </source>
</reference>
<keyword evidence="3 6" id="KW-0812">Transmembrane</keyword>
<evidence type="ECO:0000256" key="2">
    <source>
        <dbReference type="ARBA" id="ARBA00022475"/>
    </source>
</evidence>
<evidence type="ECO:0000256" key="3">
    <source>
        <dbReference type="ARBA" id="ARBA00022692"/>
    </source>
</evidence>
<sequence>MTDDRSFGVVEGVSMALGGMIGGGIYAVLGVVTTIAGATTWAAFLLAGVVALCAGYSYTVLNSIADQNGGSVTFVQCFTGNTTLAGMTGWTLLFGYIGSMAMYAFAFGEFAVALPVVPESAVGLPLRPVVSMLAVAGFTGLILLGSRVTGQAENALVAAKVAILVAFGLGGIAYVYLVSPDPARYGIAGITSFGPVMAAGVSFVAFQGWQLLFYDQGNMRDPIETTRTAVLVSIPVAVFVYVIVAVATYNLAPVALQNHPHTALTDAAAKIAGVVGLAGVGAVVMSLSALFSTGSAVNATLFSTGHFAKGLLSKDLLPDRVGDADADGVPERTLLALGAITAVLTAVGTLGAITNFASIAFIVVFAAMSTLAFRHRDADAVHPVPPAVGAVGAGAFLPLMTWHLYTTQPGTFYTVVALAAFVVGVELLYFEREALVEEVEPVEEILDDAAG</sequence>
<keyword evidence="2" id="KW-1003">Cell membrane</keyword>
<dbReference type="PANTHER" id="PTHR42770:SF11">
    <property type="entry name" value="INNER MEMBRANE TRANSPORT PROTEIN YBAT"/>
    <property type="match status" value="1"/>
</dbReference>
<gene>
    <name evidence="7" type="ORF">SAMN05443636_0636</name>
</gene>
<dbReference type="GO" id="GO:0016020">
    <property type="term" value="C:membrane"/>
    <property type="evidence" value="ECO:0007669"/>
    <property type="project" value="UniProtKB-SubCell"/>
</dbReference>
<dbReference type="Pfam" id="PF13520">
    <property type="entry name" value="AA_permease_2"/>
    <property type="match status" value="1"/>
</dbReference>